<organism evidence="1 2">
    <name type="scientific">Phyllobacterium zundukense</name>
    <dbReference type="NCBI Taxonomy" id="1867719"/>
    <lineage>
        <taxon>Bacteria</taxon>
        <taxon>Pseudomonadati</taxon>
        <taxon>Pseudomonadota</taxon>
        <taxon>Alphaproteobacteria</taxon>
        <taxon>Hyphomicrobiales</taxon>
        <taxon>Phyllobacteriaceae</taxon>
        <taxon>Phyllobacterium</taxon>
    </lineage>
</organism>
<reference evidence="1" key="1">
    <citation type="submission" date="2022-09" db="EMBL/GenBank/DDBJ databases">
        <title>Interaction between co-microsymbionts with complementary sets of symbiotic genes in legume-rhizobium systems.</title>
        <authorList>
            <person name="Safronova V."/>
            <person name="Sazanova A."/>
            <person name="Afonin A."/>
            <person name="Chirak E."/>
        </authorList>
    </citation>
    <scope>NUCLEOTIDE SEQUENCE</scope>
    <source>
        <strain evidence="1">A18/3m</strain>
    </source>
</reference>
<dbReference type="Proteomes" id="UP001061991">
    <property type="component" value="Plasmid p_unnamed1"/>
</dbReference>
<evidence type="ECO:0000313" key="2">
    <source>
        <dbReference type="Proteomes" id="UP001061991"/>
    </source>
</evidence>
<accession>A0ACD4CYS3</accession>
<dbReference type="EMBL" id="CP104972">
    <property type="protein sequence ID" value="UXN58745.1"/>
    <property type="molecule type" value="Genomic_DNA"/>
</dbReference>
<geneLocation type="plasmid" evidence="1 2">
    <name>p_unnamed1</name>
</geneLocation>
<protein>
    <submittedName>
        <fullName evidence="1">Tautomerase</fullName>
    </submittedName>
</protein>
<proteinExistence type="predicted"/>
<gene>
    <name evidence="1" type="ORF">N8E88_12330</name>
</gene>
<evidence type="ECO:0000313" key="1">
    <source>
        <dbReference type="EMBL" id="UXN58745.1"/>
    </source>
</evidence>
<keyword evidence="2" id="KW-1185">Reference proteome</keyword>
<keyword evidence="1" id="KW-0614">Plasmid</keyword>
<name>A0ACD4CYS3_9HYPH</name>
<sequence length="131" mass="14801">MPYLQLDVSRTYPTDVKRELARRLGEIYSRIMQADVRRISIAIRELGEGGLWRCTGEEPYPAALLMCDIRHGRPAEQRAMLAEALVSACMESLKLMINEVNVEFTQHAGDEMYHPMLGGLSDDWSENEASG</sequence>